<accession>A0A5P9U5D0</accession>
<organism evidence="1">
    <name type="scientific">Human betaherpesvirus 6</name>
    <dbReference type="NCBI Taxonomy" id="10368"/>
    <lineage>
        <taxon>Viruses</taxon>
        <taxon>Duplodnaviria</taxon>
        <taxon>Heunggongvirae</taxon>
        <taxon>Peploviricota</taxon>
        <taxon>Herviviricetes</taxon>
        <taxon>Herpesvirales</taxon>
        <taxon>Orthoherpesviridae</taxon>
        <taxon>Betaherpesvirinae</taxon>
        <taxon>Roseolovirus</taxon>
    </lineage>
</organism>
<dbReference type="EMBL" id="KY315527">
    <property type="protein sequence ID" value="QFW55202.1"/>
    <property type="molecule type" value="Genomic_DNA"/>
</dbReference>
<evidence type="ECO:0000313" key="1">
    <source>
        <dbReference type="EMBL" id="QFW55202.1"/>
    </source>
</evidence>
<sequence>MTIPFFLKFAISDNTITGSQNFKHSRSKAHSLSLAHNTHRDCNEFIL</sequence>
<proteinExistence type="predicted"/>
<name>A0A5P9U5D0_9BETA</name>
<protein>
    <submittedName>
        <fullName evidence="1">Uncharacterized protein</fullName>
    </submittedName>
</protein>
<reference evidence="1" key="1">
    <citation type="journal article" date="2018" name="BMC Genomics">
        <title>Comparative genomic, transcriptomic, and proteomic reannotation of human herpesvirus 6.</title>
        <authorList>
            <person name="Greninger A.L."/>
            <person name="Knudsen G.M."/>
            <person name="Roychoudhury P."/>
            <person name="Hanson D.J."/>
            <person name="Sedlak R.H."/>
            <person name="Xie H."/>
            <person name="Guan J."/>
            <person name="Nguyen T."/>
            <person name="Peddu V."/>
            <person name="Boeckh M."/>
            <person name="Huang M.L."/>
            <person name="Cook L."/>
            <person name="Depledge D.P."/>
            <person name="Zerr D.M."/>
            <person name="Koelle D.M."/>
            <person name="Gantt S."/>
            <person name="Yoshikawa T."/>
            <person name="Caserta M."/>
            <person name="Hill J.A."/>
            <person name="Jerome K.R."/>
        </authorList>
    </citation>
    <scope>NUCLEOTIDE SEQUENCE</scope>
    <source>
        <strain evidence="1">HP8H1</strain>
    </source>
</reference>